<evidence type="ECO:0000256" key="3">
    <source>
        <dbReference type="ARBA" id="ARBA00022989"/>
    </source>
</evidence>
<dbReference type="PATRIC" id="fig|465820.4.peg.1259"/>
<comment type="caution">
    <text evidence="7">The sequence shown here is derived from an EMBL/GenBank/DDBJ whole genome shotgun (WGS) entry which is preliminary data.</text>
</comment>
<dbReference type="AlphaFoldDB" id="A0A147DRY3"/>
<dbReference type="GO" id="GO:0005886">
    <property type="term" value="C:plasma membrane"/>
    <property type="evidence" value="ECO:0007669"/>
    <property type="project" value="UniProtKB-SubCell"/>
</dbReference>
<feature type="transmembrane region" description="Helical" evidence="5">
    <location>
        <begin position="364"/>
        <end position="388"/>
    </location>
</feature>
<feature type="transmembrane region" description="Helical" evidence="5">
    <location>
        <begin position="172"/>
        <end position="193"/>
    </location>
</feature>
<dbReference type="InterPro" id="IPR036259">
    <property type="entry name" value="MFS_trans_sf"/>
</dbReference>
<evidence type="ECO:0000256" key="1">
    <source>
        <dbReference type="ARBA" id="ARBA00004651"/>
    </source>
</evidence>
<name>A0A147DRY3_9MICO</name>
<accession>A0A147DRY3</accession>
<comment type="subcellular location">
    <subcellularLocation>
        <location evidence="1">Cell membrane</location>
        <topology evidence="1">Multi-pass membrane protein</topology>
    </subcellularLocation>
</comment>
<feature type="transmembrane region" description="Helical" evidence="5">
    <location>
        <begin position="113"/>
        <end position="134"/>
    </location>
</feature>
<feature type="transmembrane region" description="Helical" evidence="5">
    <location>
        <begin position="88"/>
        <end position="107"/>
    </location>
</feature>
<evidence type="ECO:0000259" key="6">
    <source>
        <dbReference type="PROSITE" id="PS50850"/>
    </source>
</evidence>
<dbReference type="PANTHER" id="PTHR23528:SF1">
    <property type="entry name" value="MAJOR FACILITATOR SUPERFAMILY (MFS) PROFILE DOMAIN-CONTAINING PROTEIN"/>
    <property type="match status" value="1"/>
</dbReference>
<dbReference type="PROSITE" id="PS50850">
    <property type="entry name" value="MFS"/>
    <property type="match status" value="1"/>
</dbReference>
<feature type="transmembrane region" description="Helical" evidence="5">
    <location>
        <begin position="394"/>
        <end position="415"/>
    </location>
</feature>
<keyword evidence="3 5" id="KW-1133">Transmembrane helix</keyword>
<feature type="transmembrane region" description="Helical" evidence="5">
    <location>
        <begin position="262"/>
        <end position="283"/>
    </location>
</feature>
<organism evidence="7 8">
    <name type="scientific">Curtobacterium oceanosedimentum</name>
    <dbReference type="NCBI Taxonomy" id="465820"/>
    <lineage>
        <taxon>Bacteria</taxon>
        <taxon>Bacillati</taxon>
        <taxon>Actinomycetota</taxon>
        <taxon>Actinomycetes</taxon>
        <taxon>Micrococcales</taxon>
        <taxon>Microbacteriaceae</taxon>
        <taxon>Curtobacterium</taxon>
    </lineage>
</organism>
<dbReference type="InterPro" id="IPR020846">
    <property type="entry name" value="MFS_dom"/>
</dbReference>
<protein>
    <recommendedName>
        <fullName evidence="6">Major facilitator superfamily (MFS) profile domain-containing protein</fullName>
    </recommendedName>
</protein>
<feature type="domain" description="Major facilitator superfamily (MFS) profile" evidence="6">
    <location>
        <begin position="1"/>
        <end position="421"/>
    </location>
</feature>
<dbReference type="Gene3D" id="1.20.1250.20">
    <property type="entry name" value="MFS general substrate transporter like domains"/>
    <property type="match status" value="2"/>
</dbReference>
<feature type="transmembrane region" description="Helical" evidence="5">
    <location>
        <begin position="146"/>
        <end position="166"/>
    </location>
</feature>
<keyword evidence="4 5" id="KW-0472">Membrane</keyword>
<dbReference type="Pfam" id="PF07690">
    <property type="entry name" value="MFS_1"/>
    <property type="match status" value="1"/>
</dbReference>
<evidence type="ECO:0000256" key="2">
    <source>
        <dbReference type="ARBA" id="ARBA00022692"/>
    </source>
</evidence>
<evidence type="ECO:0000313" key="7">
    <source>
        <dbReference type="EMBL" id="KTR52529.1"/>
    </source>
</evidence>
<evidence type="ECO:0000256" key="4">
    <source>
        <dbReference type="ARBA" id="ARBA00023136"/>
    </source>
</evidence>
<evidence type="ECO:0000313" key="8">
    <source>
        <dbReference type="Proteomes" id="UP000072763"/>
    </source>
</evidence>
<dbReference type="EMBL" id="LDRC01000028">
    <property type="protein sequence ID" value="KTR52529.1"/>
    <property type="molecule type" value="Genomic_DNA"/>
</dbReference>
<feature type="transmembrane region" description="Helical" evidence="5">
    <location>
        <begin position="48"/>
        <end position="67"/>
    </location>
</feature>
<dbReference type="PANTHER" id="PTHR23528">
    <property type="match status" value="1"/>
</dbReference>
<dbReference type="GO" id="GO:0022857">
    <property type="term" value="F:transmembrane transporter activity"/>
    <property type="evidence" value="ECO:0007669"/>
    <property type="project" value="InterPro"/>
</dbReference>
<feature type="transmembrane region" description="Helical" evidence="5">
    <location>
        <begin position="17"/>
        <end position="36"/>
    </location>
</feature>
<dbReference type="Proteomes" id="UP000072763">
    <property type="component" value="Unassembled WGS sequence"/>
</dbReference>
<dbReference type="SUPFAM" id="SSF103473">
    <property type="entry name" value="MFS general substrate transporter"/>
    <property type="match status" value="1"/>
</dbReference>
<sequence length="421" mass="44580">MPADGLLREPKGFALRYFFGSYGIFLALFAPGLGGLSVRVQALVGLEQAPTVLGLVLGSGAFFALITQPLVGRLSDRTTARTGMRKPWIIAGAVGTFLGILVITVAPNITMLIVGWAMAQLFANFAQAALTATVADQVPEARRGRVSGIIGTTAPLGILTGALGLTLLPNDILRMGIPAAIGLIACLMFAFLLKDRVLTTKPDRFDFREFFASFVFNPAKHRNLGWAWLSKLMIMFGYASTVTYLILFLATSFGITDIGKQLQFNLLATVVLVSANVVFAILGGWWSDKIQNRRLFVAVGAVMIAIGVLMFPVAPALGTTWGLGLILVAEAFIGAGAGFFLSVDMALSIAVLPNAEEVGKDLGVLNIANTLPQTLSPLIAGVVIIPLGDTLFGAGYSLWFIVAAAVALVGAMMVYRIKGVR</sequence>
<keyword evidence="2 5" id="KW-0812">Transmembrane</keyword>
<gene>
    <name evidence="7" type="ORF">NS359_05995</name>
</gene>
<evidence type="ECO:0000256" key="5">
    <source>
        <dbReference type="SAM" id="Phobius"/>
    </source>
</evidence>
<dbReference type="InterPro" id="IPR011701">
    <property type="entry name" value="MFS"/>
</dbReference>
<feature type="transmembrane region" description="Helical" evidence="5">
    <location>
        <begin position="232"/>
        <end position="256"/>
    </location>
</feature>
<proteinExistence type="predicted"/>
<feature type="transmembrane region" description="Helical" evidence="5">
    <location>
        <begin position="295"/>
        <end position="317"/>
    </location>
</feature>
<feature type="transmembrane region" description="Helical" evidence="5">
    <location>
        <begin position="323"/>
        <end position="352"/>
    </location>
</feature>
<reference evidence="7 8" key="1">
    <citation type="journal article" date="2016" name="Front. Microbiol.">
        <title>Genomic Resource of Rice Seed Associated Bacteria.</title>
        <authorList>
            <person name="Midha S."/>
            <person name="Bansal K."/>
            <person name="Sharma S."/>
            <person name="Kumar N."/>
            <person name="Patil P.P."/>
            <person name="Chaudhry V."/>
            <person name="Patil P.B."/>
        </authorList>
    </citation>
    <scope>NUCLEOTIDE SEQUENCE [LARGE SCALE GENOMIC DNA]</scope>
    <source>
        <strain evidence="7 8">NS359</strain>
    </source>
</reference>